<keyword evidence="6" id="KW-0963">Cytoplasm</keyword>
<dbReference type="InterPro" id="IPR008948">
    <property type="entry name" value="L-Aspartase-like"/>
</dbReference>
<dbReference type="InterPro" id="IPR000362">
    <property type="entry name" value="Fumarate_lyase_fam"/>
</dbReference>
<evidence type="ECO:0000256" key="2">
    <source>
        <dbReference type="ARBA" id="ARBA00004941"/>
    </source>
</evidence>
<evidence type="ECO:0000313" key="8">
    <source>
        <dbReference type="EMBL" id="QNN76509.1"/>
    </source>
</evidence>
<comment type="subcellular location">
    <subcellularLocation>
        <location evidence="6">Cytoplasm</location>
    </subcellularLocation>
</comment>
<dbReference type="Proteomes" id="UP000515838">
    <property type="component" value="Chromosome"/>
</dbReference>
<evidence type="ECO:0000313" key="9">
    <source>
        <dbReference type="Proteomes" id="UP000515838"/>
    </source>
</evidence>
<comment type="similarity">
    <text evidence="3">In the N-terminal section; belongs to the lyase 1 family. Argininosuccinate lyase subfamily.</text>
</comment>
<dbReference type="Gene3D" id="1.10.275.10">
    <property type="entry name" value="Fumarase/aspartase (N-terminal domain)"/>
    <property type="match status" value="1"/>
</dbReference>
<dbReference type="RefSeq" id="WP_187572298.1">
    <property type="nucleotide sequence ID" value="NZ_CP060731.1"/>
</dbReference>
<keyword evidence="6" id="KW-0028">Amino-acid biosynthesis</keyword>
<dbReference type="HAMAP" id="MF_00006">
    <property type="entry name" value="Arg_succ_lyase"/>
    <property type="match status" value="1"/>
</dbReference>
<evidence type="ECO:0000256" key="6">
    <source>
        <dbReference type="HAMAP-Rule" id="MF_00006"/>
    </source>
</evidence>
<dbReference type="UniPathway" id="UPA00068">
    <property type="reaction ID" value="UER00114"/>
</dbReference>
<comment type="similarity">
    <text evidence="6">Belongs to the lyase 1 family. Argininosuccinate lyase subfamily.</text>
</comment>
<keyword evidence="6 8" id="KW-0456">Lyase</keyword>
<dbReference type="EMBL" id="CP060731">
    <property type="protein sequence ID" value="QNN76509.1"/>
    <property type="molecule type" value="Genomic_DNA"/>
</dbReference>
<name>A0A7G9T8T4_PSEMX</name>
<dbReference type="GO" id="GO:0005829">
    <property type="term" value="C:cytosol"/>
    <property type="evidence" value="ECO:0007669"/>
    <property type="project" value="TreeGrafter"/>
</dbReference>
<organism evidence="8 9">
    <name type="scientific">Pseudoxanthomonas mexicana</name>
    <dbReference type="NCBI Taxonomy" id="128785"/>
    <lineage>
        <taxon>Bacteria</taxon>
        <taxon>Pseudomonadati</taxon>
        <taxon>Pseudomonadota</taxon>
        <taxon>Gammaproteobacteria</taxon>
        <taxon>Lysobacterales</taxon>
        <taxon>Lysobacteraceae</taxon>
        <taxon>Pseudoxanthomonas</taxon>
    </lineage>
</organism>
<dbReference type="InterPro" id="IPR024083">
    <property type="entry name" value="Fumarase/histidase_N"/>
</dbReference>
<dbReference type="EC" id="4.3.2.1" evidence="4 6"/>
<proteinExistence type="inferred from homology"/>
<evidence type="ECO:0000256" key="5">
    <source>
        <dbReference type="ARBA" id="ARBA00022571"/>
    </source>
</evidence>
<dbReference type="InterPro" id="IPR009049">
    <property type="entry name" value="Argininosuccinate_lyase"/>
</dbReference>
<evidence type="ECO:0000256" key="3">
    <source>
        <dbReference type="ARBA" id="ARBA00005552"/>
    </source>
</evidence>
<feature type="domain" description="Fumarate lyase N-terminal" evidence="7">
    <location>
        <begin position="34"/>
        <end position="302"/>
    </location>
</feature>
<sequence length="430" mass="46604">MTNLLWQKPGVAVDAEIQRFLAGDDVVLDREFFLHDIQASTAHAEGLQRIGILSGDELAGLKRELAILAEDFQRGDFVLDERFEDGHSAIEARLTERLGDAGRKIHTGRSRNDQILVATRLWLKEKLARVAVLSREIAKVALDRAQAERDLPIPGYTHIQRAVVSSAGMWWAGWAEAFIDNAMRARDTLKLVDANPLGTAAGYGVNLKLDREHTTAALGFARMQVSPLYAQLSRGKFELAALEALGGATLDLRRIAWDLSLFTSAEFGFVALPAQYTTGSSIMPNKRNPDVIELMRATHASVAAARMEIEQLLSLPSGYHRDLQASKGAILHGFGRGLPALELLPALLANLEWRGDRLRAAIDSGMYATDVAVEAAVAGVPFREAYKAAAASADSAGQGRTPEGSLAARTSPGAAADLRLDALIVRWEAL</sequence>
<dbReference type="PANTHER" id="PTHR43814">
    <property type="entry name" value="ARGININOSUCCINATE LYASE"/>
    <property type="match status" value="1"/>
</dbReference>
<dbReference type="AlphaFoldDB" id="A0A7G9T8T4"/>
<dbReference type="PROSITE" id="PS00163">
    <property type="entry name" value="FUMARATE_LYASES"/>
    <property type="match status" value="1"/>
</dbReference>
<gene>
    <name evidence="6" type="primary">argH</name>
    <name evidence="8" type="ORF">IAE60_11170</name>
</gene>
<dbReference type="InterPro" id="IPR020557">
    <property type="entry name" value="Fumarate_lyase_CS"/>
</dbReference>
<dbReference type="PRINTS" id="PR00145">
    <property type="entry name" value="ARGSUCLYASE"/>
</dbReference>
<evidence type="ECO:0000259" key="7">
    <source>
        <dbReference type="Pfam" id="PF00206"/>
    </source>
</evidence>
<dbReference type="GO" id="GO:0042450">
    <property type="term" value="P:L-arginine biosynthetic process via ornithine"/>
    <property type="evidence" value="ECO:0007669"/>
    <property type="project" value="InterPro"/>
</dbReference>
<accession>A0A7G9T8T4</accession>
<protein>
    <recommendedName>
        <fullName evidence="4 6">Argininosuccinate lyase</fullName>
        <shortName evidence="6">ASAL</shortName>
        <ecNumber evidence="4 6">4.3.2.1</ecNumber>
    </recommendedName>
    <alternativeName>
        <fullName evidence="6">Arginosuccinase</fullName>
    </alternativeName>
</protein>
<dbReference type="GeneID" id="81471535"/>
<dbReference type="PANTHER" id="PTHR43814:SF1">
    <property type="entry name" value="ARGININOSUCCINATE LYASE"/>
    <property type="match status" value="1"/>
</dbReference>
<dbReference type="GO" id="GO:0004056">
    <property type="term" value="F:argininosuccinate lyase activity"/>
    <property type="evidence" value="ECO:0007669"/>
    <property type="project" value="UniProtKB-UniRule"/>
</dbReference>
<dbReference type="PRINTS" id="PR00149">
    <property type="entry name" value="FUMRATELYASE"/>
</dbReference>
<dbReference type="Gene3D" id="1.10.40.30">
    <property type="entry name" value="Fumarase/aspartase (C-terminal domain)"/>
    <property type="match status" value="1"/>
</dbReference>
<comment type="pathway">
    <text evidence="2 6">Amino-acid biosynthesis; L-arginine biosynthesis; L-arginine from L-ornithine and carbamoyl phosphate: step 3/3.</text>
</comment>
<dbReference type="Gene3D" id="1.20.200.10">
    <property type="entry name" value="Fumarase/aspartase (Central domain)"/>
    <property type="match status" value="1"/>
</dbReference>
<comment type="catalytic activity">
    <reaction evidence="1 6">
        <text>2-(N(omega)-L-arginino)succinate = fumarate + L-arginine</text>
        <dbReference type="Rhea" id="RHEA:24020"/>
        <dbReference type="ChEBI" id="CHEBI:29806"/>
        <dbReference type="ChEBI" id="CHEBI:32682"/>
        <dbReference type="ChEBI" id="CHEBI:57472"/>
        <dbReference type="EC" id="4.3.2.1"/>
    </reaction>
</comment>
<dbReference type="InterPro" id="IPR022761">
    <property type="entry name" value="Fumarate_lyase_N"/>
</dbReference>
<dbReference type="SUPFAM" id="SSF48557">
    <property type="entry name" value="L-aspartase-like"/>
    <property type="match status" value="1"/>
</dbReference>
<evidence type="ECO:0000256" key="4">
    <source>
        <dbReference type="ARBA" id="ARBA00012338"/>
    </source>
</evidence>
<evidence type="ECO:0000256" key="1">
    <source>
        <dbReference type="ARBA" id="ARBA00000985"/>
    </source>
</evidence>
<keyword evidence="5 6" id="KW-0055">Arginine biosynthesis</keyword>
<dbReference type="Pfam" id="PF00206">
    <property type="entry name" value="Lyase_1"/>
    <property type="match status" value="1"/>
</dbReference>
<reference evidence="8 9" key="1">
    <citation type="submission" date="2020-08" db="EMBL/GenBank/DDBJ databases">
        <title>Streptomycin Non-resistant strain, P. mexicana.</title>
        <authorList>
            <person name="Ganesh-Kumar S."/>
            <person name="Zhe T."/>
            <person name="Yu Z."/>
            <person name="Min Y."/>
        </authorList>
    </citation>
    <scope>NUCLEOTIDE SEQUENCE [LARGE SCALE GENOMIC DNA]</scope>
    <source>
        <strain evidence="8 9">GTZY2</strain>
    </source>
</reference>